<evidence type="ECO:0000313" key="4">
    <source>
        <dbReference type="EMBL" id="UYV82539.1"/>
    </source>
</evidence>
<keyword evidence="3" id="KW-1133">Transmembrane helix</keyword>
<evidence type="ECO:0000313" key="5">
    <source>
        <dbReference type="Proteomes" id="UP001235939"/>
    </source>
</evidence>
<dbReference type="Proteomes" id="UP001235939">
    <property type="component" value="Chromosome 21"/>
</dbReference>
<protein>
    <submittedName>
        <fullName evidence="4">Rom-4</fullName>
    </submittedName>
</protein>
<keyword evidence="5" id="KW-1185">Reference proteome</keyword>
<comment type="similarity">
    <text evidence="1">Belongs to the peptidase S54 family.</text>
</comment>
<dbReference type="PANTHER" id="PTHR45965">
    <property type="entry name" value="INACTIVE RHOMBOID PROTEIN"/>
    <property type="match status" value="1"/>
</dbReference>
<evidence type="ECO:0000256" key="3">
    <source>
        <dbReference type="SAM" id="Phobius"/>
    </source>
</evidence>
<keyword evidence="3" id="KW-0812">Transmembrane</keyword>
<evidence type="ECO:0000256" key="1">
    <source>
        <dbReference type="ARBA" id="ARBA00009045"/>
    </source>
</evidence>
<reference evidence="4 5" key="1">
    <citation type="submission" date="2022-01" db="EMBL/GenBank/DDBJ databases">
        <title>A chromosomal length assembly of Cordylochernes scorpioides.</title>
        <authorList>
            <person name="Zeh D."/>
            <person name="Zeh J."/>
        </authorList>
    </citation>
    <scope>NUCLEOTIDE SEQUENCE [LARGE SCALE GENOMIC DNA]</scope>
    <source>
        <strain evidence="4">IN4F17</strain>
        <tissue evidence="4">Whole Body</tissue>
    </source>
</reference>
<gene>
    <name evidence="4" type="ORF">LAZ67_21002720</name>
</gene>
<accession>A0ABY6LNW2</accession>
<dbReference type="EMBL" id="CP092883">
    <property type="protein sequence ID" value="UYV82539.1"/>
    <property type="molecule type" value="Genomic_DNA"/>
</dbReference>
<feature type="transmembrane region" description="Helical" evidence="3">
    <location>
        <begin position="93"/>
        <end position="114"/>
    </location>
</feature>
<dbReference type="PANTHER" id="PTHR45965:SF3">
    <property type="entry name" value="INACTIVE RHOMBOID PROTEIN 1"/>
    <property type="match status" value="1"/>
</dbReference>
<proteinExistence type="inferred from homology"/>
<feature type="region of interest" description="Disordered" evidence="2">
    <location>
        <begin position="1"/>
        <end position="32"/>
    </location>
</feature>
<evidence type="ECO:0000256" key="2">
    <source>
        <dbReference type="SAM" id="MobiDB-lite"/>
    </source>
</evidence>
<organism evidence="4 5">
    <name type="scientific">Cordylochernes scorpioides</name>
    <dbReference type="NCBI Taxonomy" id="51811"/>
    <lineage>
        <taxon>Eukaryota</taxon>
        <taxon>Metazoa</taxon>
        <taxon>Ecdysozoa</taxon>
        <taxon>Arthropoda</taxon>
        <taxon>Chelicerata</taxon>
        <taxon>Arachnida</taxon>
        <taxon>Pseudoscorpiones</taxon>
        <taxon>Cheliferoidea</taxon>
        <taxon>Chernetidae</taxon>
        <taxon>Cordylochernes</taxon>
    </lineage>
</organism>
<keyword evidence="3" id="KW-0472">Membrane</keyword>
<dbReference type="InterPro" id="IPR051512">
    <property type="entry name" value="Inactive_Rhomboid"/>
</dbReference>
<name>A0ABY6LNW2_9ARAC</name>
<sequence length="279" mass="31821">MQTVARRLSARLPPSHTHPRRTKSYREEASSSQEVPPLLISYKILDRSLDNSDRRQYGLGVVGRLFHRRLRRERITPDVRQQLDDLYDHRPFFTYWVTTVQILVTIVSLAVYGFGPVGFHMSRKSGLVLVTSLSLQEVDYFEPDNFWIGPRAEMISTWKKWDISRPGPPRWVPDTRGGVAGSSGGERRRLSGSVCGQDPRHCQEPASVGAFEWPDDITRWPVCRQPTSQPTDQPHMACEVIGRPCCVGIYGDCRITTKEYCDFVHGFFHEEAALCSQVS</sequence>